<dbReference type="OrthoDB" id="6247875at2759"/>
<feature type="domain" description="HMG box" evidence="5">
    <location>
        <begin position="132"/>
        <end position="200"/>
    </location>
</feature>
<feature type="compositionally biased region" description="Low complexity" evidence="4">
    <location>
        <begin position="65"/>
        <end position="74"/>
    </location>
</feature>
<accession>A0A8H8A066</accession>
<name>A0A8H8A066_9FUNG</name>
<dbReference type="InterPro" id="IPR009071">
    <property type="entry name" value="HMG_box_dom"/>
</dbReference>
<dbReference type="SMART" id="SM00398">
    <property type="entry name" value="HMG"/>
    <property type="match status" value="1"/>
</dbReference>
<dbReference type="PANTHER" id="PTHR10270">
    <property type="entry name" value="SOX TRANSCRIPTION FACTOR"/>
    <property type="match status" value="1"/>
</dbReference>
<evidence type="ECO:0000313" key="7">
    <source>
        <dbReference type="Proteomes" id="UP000673691"/>
    </source>
</evidence>
<dbReference type="PROSITE" id="PS50118">
    <property type="entry name" value="HMG_BOX_2"/>
    <property type="match status" value="1"/>
</dbReference>
<keyword evidence="7" id="KW-1185">Reference proteome</keyword>
<feature type="region of interest" description="Disordered" evidence="4">
    <location>
        <begin position="63"/>
        <end position="97"/>
    </location>
</feature>
<dbReference type="Pfam" id="PF00505">
    <property type="entry name" value="HMG_box"/>
    <property type="match status" value="1"/>
</dbReference>
<dbReference type="GO" id="GO:0005634">
    <property type="term" value="C:nucleus"/>
    <property type="evidence" value="ECO:0007669"/>
    <property type="project" value="UniProtKB-UniRule"/>
</dbReference>
<gene>
    <name evidence="6" type="ORF">BJ554DRAFT_4592</name>
</gene>
<dbReference type="Proteomes" id="UP000673691">
    <property type="component" value="Unassembled WGS sequence"/>
</dbReference>
<feature type="compositionally biased region" description="Basic and acidic residues" evidence="4">
    <location>
        <begin position="225"/>
        <end position="234"/>
    </location>
</feature>
<evidence type="ECO:0000256" key="4">
    <source>
        <dbReference type="SAM" id="MobiDB-lite"/>
    </source>
</evidence>
<dbReference type="GO" id="GO:0030154">
    <property type="term" value="P:cell differentiation"/>
    <property type="evidence" value="ECO:0007669"/>
    <property type="project" value="TreeGrafter"/>
</dbReference>
<evidence type="ECO:0000256" key="2">
    <source>
        <dbReference type="ARBA" id="ARBA00023163"/>
    </source>
</evidence>
<feature type="region of interest" description="Disordered" evidence="4">
    <location>
        <begin position="196"/>
        <end position="274"/>
    </location>
</feature>
<reference evidence="6 7" key="1">
    <citation type="journal article" name="Sci. Rep.">
        <title>Genome-scale phylogenetic analyses confirm Olpidium as the closest living zoosporic fungus to the non-flagellated, terrestrial fungi.</title>
        <authorList>
            <person name="Chang Y."/>
            <person name="Rochon D."/>
            <person name="Sekimoto S."/>
            <person name="Wang Y."/>
            <person name="Chovatia M."/>
            <person name="Sandor L."/>
            <person name="Salamov A."/>
            <person name="Grigoriev I.V."/>
            <person name="Stajich J.E."/>
            <person name="Spatafora J.W."/>
        </authorList>
    </citation>
    <scope>NUCLEOTIDE SEQUENCE [LARGE SCALE GENOMIC DNA]</scope>
    <source>
        <strain evidence="6">S191</strain>
    </source>
</reference>
<comment type="caution">
    <text evidence="6">The sequence shown here is derived from an EMBL/GenBank/DDBJ whole genome shotgun (WGS) entry which is preliminary data.</text>
</comment>
<evidence type="ECO:0000313" key="6">
    <source>
        <dbReference type="EMBL" id="KAG5462574.1"/>
    </source>
</evidence>
<keyword evidence="3" id="KW-0539">Nucleus</keyword>
<sequence length="443" mass="45853">MRSWEAPPGSAPQEFQYPVALAGGDPAPVAYATNFPPAYLANISQLSVDAGIADGRELSDPDLFGAAAAPAGPGERTHTGGEFPPFSGERPPHRRQHQPAAAALPQMIAVVERASQNPIAPTRCRKTKRNHVKRPLNRFFIFRLEMQALYTARYPGANNREISKMIAEQWKLQPSDVKTHYGQLAELAKRKHAEMYPDYKYQPSKSRRPSSNAGADEGMSDSAEGSEKGSENRPARCGSGGGGGSGCGEGIGGSEAAGDTAPATAAGRRPSAAATAHPLMLEAEAELERGRTGAAGAELERRFPQSIAVRTVNDDVTHSCGTMNPGEAQSQMFDSENLDQLILDLLALPAAGSRLPGSAGTAGIADGKAVPGPDAGETGIMQLLGNGAAGSGGKYGIEAERASGGRPARMGDLAAAIHAPSGDVAATGRGTVETPDVATADSA</sequence>
<dbReference type="InterPro" id="IPR036910">
    <property type="entry name" value="HMG_box_dom_sf"/>
</dbReference>
<evidence type="ECO:0000256" key="3">
    <source>
        <dbReference type="PROSITE-ProRule" id="PRU00267"/>
    </source>
</evidence>
<keyword evidence="1 3" id="KW-0238">DNA-binding</keyword>
<keyword evidence="2" id="KW-0804">Transcription</keyword>
<feature type="compositionally biased region" description="Gly residues" evidence="4">
    <location>
        <begin position="238"/>
        <end position="255"/>
    </location>
</feature>
<dbReference type="CDD" id="cd01389">
    <property type="entry name" value="HMG-box_ROX1-like"/>
    <property type="match status" value="1"/>
</dbReference>
<feature type="non-terminal residue" evidence="6">
    <location>
        <position position="443"/>
    </location>
</feature>
<dbReference type="InterPro" id="IPR050140">
    <property type="entry name" value="SRY-related_HMG-box_TF-like"/>
</dbReference>
<dbReference type="GO" id="GO:0000978">
    <property type="term" value="F:RNA polymerase II cis-regulatory region sequence-specific DNA binding"/>
    <property type="evidence" value="ECO:0007669"/>
    <property type="project" value="TreeGrafter"/>
</dbReference>
<dbReference type="PANTHER" id="PTHR10270:SF161">
    <property type="entry name" value="SEX-DETERMINING REGION Y PROTEIN"/>
    <property type="match status" value="1"/>
</dbReference>
<dbReference type="Gene3D" id="1.10.30.10">
    <property type="entry name" value="High mobility group box domain"/>
    <property type="match status" value="1"/>
</dbReference>
<protein>
    <recommendedName>
        <fullName evidence="5">HMG box domain-containing protein</fullName>
    </recommendedName>
</protein>
<organism evidence="6 7">
    <name type="scientific">Olpidium bornovanus</name>
    <dbReference type="NCBI Taxonomy" id="278681"/>
    <lineage>
        <taxon>Eukaryota</taxon>
        <taxon>Fungi</taxon>
        <taxon>Fungi incertae sedis</taxon>
        <taxon>Olpidiomycota</taxon>
        <taxon>Olpidiomycotina</taxon>
        <taxon>Olpidiomycetes</taxon>
        <taxon>Olpidiales</taxon>
        <taxon>Olpidiaceae</taxon>
        <taxon>Olpidium</taxon>
    </lineage>
</organism>
<dbReference type="GO" id="GO:0000122">
    <property type="term" value="P:negative regulation of transcription by RNA polymerase II"/>
    <property type="evidence" value="ECO:0007669"/>
    <property type="project" value="TreeGrafter"/>
</dbReference>
<feature type="compositionally biased region" description="Low complexity" evidence="4">
    <location>
        <begin position="256"/>
        <end position="274"/>
    </location>
</feature>
<dbReference type="SUPFAM" id="SSF47095">
    <property type="entry name" value="HMG-box"/>
    <property type="match status" value="1"/>
</dbReference>
<feature type="DNA-binding region" description="HMG box" evidence="3">
    <location>
        <begin position="132"/>
        <end position="200"/>
    </location>
</feature>
<proteinExistence type="predicted"/>
<evidence type="ECO:0000259" key="5">
    <source>
        <dbReference type="PROSITE" id="PS50118"/>
    </source>
</evidence>
<dbReference type="AlphaFoldDB" id="A0A8H8A066"/>
<dbReference type="EMBL" id="JAEFCI010001960">
    <property type="protein sequence ID" value="KAG5462574.1"/>
    <property type="molecule type" value="Genomic_DNA"/>
</dbReference>
<evidence type="ECO:0000256" key="1">
    <source>
        <dbReference type="ARBA" id="ARBA00023125"/>
    </source>
</evidence>
<dbReference type="GO" id="GO:0001228">
    <property type="term" value="F:DNA-binding transcription activator activity, RNA polymerase II-specific"/>
    <property type="evidence" value="ECO:0007669"/>
    <property type="project" value="TreeGrafter"/>
</dbReference>